<dbReference type="eggNOG" id="COG0745">
    <property type="taxonomic scope" value="Bacteria"/>
</dbReference>
<evidence type="ECO:0000313" key="10">
    <source>
        <dbReference type="EMBL" id="ABZ71550.1"/>
    </source>
</evidence>
<evidence type="ECO:0000256" key="2">
    <source>
        <dbReference type="ARBA" id="ARBA00023012"/>
    </source>
</evidence>
<dbReference type="SUPFAM" id="SSF52172">
    <property type="entry name" value="CheY-like"/>
    <property type="match status" value="1"/>
</dbReference>
<feature type="domain" description="OmpR/PhoB-type" evidence="9">
    <location>
        <begin position="127"/>
        <end position="225"/>
    </location>
</feature>
<dbReference type="CDD" id="cd00383">
    <property type="entry name" value="trans_reg_C"/>
    <property type="match status" value="1"/>
</dbReference>
<evidence type="ECO:0000256" key="5">
    <source>
        <dbReference type="ARBA" id="ARBA00023163"/>
    </source>
</evidence>
<evidence type="ECO:0000259" key="8">
    <source>
        <dbReference type="PROSITE" id="PS50110"/>
    </source>
</evidence>
<keyword evidence="3" id="KW-0805">Transcription regulation</keyword>
<dbReference type="Pfam" id="PF00072">
    <property type="entry name" value="Response_reg"/>
    <property type="match status" value="1"/>
</dbReference>
<gene>
    <name evidence="10" type="ordered locus">Caul_2423</name>
</gene>
<keyword evidence="4 7" id="KW-0238">DNA-binding</keyword>
<protein>
    <submittedName>
        <fullName evidence="10">Two component transcriptional regulator, winged helix family</fullName>
    </submittedName>
</protein>
<dbReference type="Pfam" id="PF00486">
    <property type="entry name" value="Trans_reg_C"/>
    <property type="match status" value="1"/>
</dbReference>
<dbReference type="SMART" id="SM00448">
    <property type="entry name" value="REC"/>
    <property type="match status" value="1"/>
</dbReference>
<dbReference type="InterPro" id="IPR001789">
    <property type="entry name" value="Sig_transdc_resp-reg_receiver"/>
</dbReference>
<dbReference type="InterPro" id="IPR036388">
    <property type="entry name" value="WH-like_DNA-bd_sf"/>
</dbReference>
<keyword evidence="5" id="KW-0804">Transcription</keyword>
<feature type="domain" description="Response regulatory" evidence="8">
    <location>
        <begin position="5"/>
        <end position="119"/>
    </location>
</feature>
<dbReference type="KEGG" id="cak:Caul_2423"/>
<name>B0SVT2_CAUSK</name>
<dbReference type="InterPro" id="IPR039420">
    <property type="entry name" value="WalR-like"/>
</dbReference>
<evidence type="ECO:0000259" key="9">
    <source>
        <dbReference type="PROSITE" id="PS51755"/>
    </source>
</evidence>
<organism evidence="10">
    <name type="scientific">Caulobacter sp. (strain K31)</name>
    <dbReference type="NCBI Taxonomy" id="366602"/>
    <lineage>
        <taxon>Bacteria</taxon>
        <taxon>Pseudomonadati</taxon>
        <taxon>Pseudomonadota</taxon>
        <taxon>Alphaproteobacteria</taxon>
        <taxon>Caulobacterales</taxon>
        <taxon>Caulobacteraceae</taxon>
        <taxon>Caulobacter</taxon>
    </lineage>
</organism>
<dbReference type="GO" id="GO:0005829">
    <property type="term" value="C:cytosol"/>
    <property type="evidence" value="ECO:0007669"/>
    <property type="project" value="TreeGrafter"/>
</dbReference>
<dbReference type="PANTHER" id="PTHR48111:SF36">
    <property type="entry name" value="TRANSCRIPTIONAL REGULATORY PROTEIN CUTR"/>
    <property type="match status" value="1"/>
</dbReference>
<evidence type="ECO:0000256" key="1">
    <source>
        <dbReference type="ARBA" id="ARBA00022553"/>
    </source>
</evidence>
<reference evidence="10" key="1">
    <citation type="submission" date="2008-01" db="EMBL/GenBank/DDBJ databases">
        <title>Complete sequence of chromosome of Caulobacter sp. K31.</title>
        <authorList>
            <consortium name="US DOE Joint Genome Institute"/>
            <person name="Copeland A."/>
            <person name="Lucas S."/>
            <person name="Lapidus A."/>
            <person name="Barry K."/>
            <person name="Glavina del Rio T."/>
            <person name="Dalin E."/>
            <person name="Tice H."/>
            <person name="Pitluck S."/>
            <person name="Bruce D."/>
            <person name="Goodwin L."/>
            <person name="Thompson L.S."/>
            <person name="Brettin T."/>
            <person name="Detter J.C."/>
            <person name="Han C."/>
            <person name="Schmutz J."/>
            <person name="Larimer F."/>
            <person name="Land M."/>
            <person name="Hauser L."/>
            <person name="Kyrpides N."/>
            <person name="Kim E."/>
            <person name="Stephens C."/>
            <person name="Richardson P."/>
        </authorList>
    </citation>
    <scope>NUCLEOTIDE SEQUENCE [LARGE SCALE GENOMIC DNA]</scope>
    <source>
        <strain evidence="10">K31</strain>
    </source>
</reference>
<dbReference type="InterPro" id="IPR001867">
    <property type="entry name" value="OmpR/PhoB-type_DNA-bd"/>
</dbReference>
<dbReference type="GO" id="GO:0000156">
    <property type="term" value="F:phosphorelay response regulator activity"/>
    <property type="evidence" value="ECO:0007669"/>
    <property type="project" value="TreeGrafter"/>
</dbReference>
<dbReference type="HOGENOM" id="CLU_000445_30_1_5"/>
<keyword evidence="1 6" id="KW-0597">Phosphoprotein</keyword>
<evidence type="ECO:0000256" key="6">
    <source>
        <dbReference type="PROSITE-ProRule" id="PRU00169"/>
    </source>
</evidence>
<proteinExistence type="predicted"/>
<dbReference type="PANTHER" id="PTHR48111">
    <property type="entry name" value="REGULATOR OF RPOS"/>
    <property type="match status" value="1"/>
</dbReference>
<dbReference type="Gene3D" id="6.10.250.690">
    <property type="match status" value="1"/>
</dbReference>
<evidence type="ECO:0000256" key="4">
    <source>
        <dbReference type="ARBA" id="ARBA00023125"/>
    </source>
</evidence>
<dbReference type="SMART" id="SM00862">
    <property type="entry name" value="Trans_reg_C"/>
    <property type="match status" value="1"/>
</dbReference>
<dbReference type="GO" id="GO:0000976">
    <property type="term" value="F:transcription cis-regulatory region binding"/>
    <property type="evidence" value="ECO:0007669"/>
    <property type="project" value="TreeGrafter"/>
</dbReference>
<dbReference type="STRING" id="366602.Caul_2423"/>
<accession>B0SVT2</accession>
<dbReference type="GO" id="GO:0006355">
    <property type="term" value="P:regulation of DNA-templated transcription"/>
    <property type="evidence" value="ECO:0007669"/>
    <property type="project" value="InterPro"/>
</dbReference>
<keyword evidence="2" id="KW-0902">Two-component regulatory system</keyword>
<dbReference type="PROSITE" id="PS51755">
    <property type="entry name" value="OMPR_PHOB"/>
    <property type="match status" value="1"/>
</dbReference>
<dbReference type="Gene3D" id="3.40.50.2300">
    <property type="match status" value="1"/>
</dbReference>
<feature type="modified residue" description="4-aspartylphosphate" evidence="6">
    <location>
        <position position="54"/>
    </location>
</feature>
<dbReference type="InterPro" id="IPR011006">
    <property type="entry name" value="CheY-like_superfamily"/>
</dbReference>
<sequence>MSAMRLLLIEDNARLGELIAEGLEREGFVVDWRETLEEGLEARGLAPYDLILLDLGLPDGDGLDLVRRLRRDRDAVPIMILTARGGLGEKIAGLDVGADDYLVKPFDIAELAARCRALLRRPGACLGVVLSAGNIALDTAARSLVVAGASVSITPRELALLEHLLRRAGQVVPKASLEDQLYAMDREVTPNALEVAVSRLRKRLAGAGADVVLRTAHGVGYALLNAPSTAPAHG</sequence>
<feature type="DNA-binding region" description="OmpR/PhoB-type" evidence="7">
    <location>
        <begin position="127"/>
        <end position="225"/>
    </location>
</feature>
<dbReference type="FunFam" id="3.40.50.2300:FF:000002">
    <property type="entry name" value="DNA-binding response regulator PhoP"/>
    <property type="match status" value="1"/>
</dbReference>
<dbReference type="GO" id="GO:0032993">
    <property type="term" value="C:protein-DNA complex"/>
    <property type="evidence" value="ECO:0007669"/>
    <property type="project" value="TreeGrafter"/>
</dbReference>
<evidence type="ECO:0000256" key="3">
    <source>
        <dbReference type="ARBA" id="ARBA00023015"/>
    </source>
</evidence>
<dbReference type="PROSITE" id="PS50110">
    <property type="entry name" value="RESPONSE_REGULATORY"/>
    <property type="match status" value="1"/>
</dbReference>
<evidence type="ECO:0000256" key="7">
    <source>
        <dbReference type="PROSITE-ProRule" id="PRU01091"/>
    </source>
</evidence>
<dbReference type="AlphaFoldDB" id="B0SVT2"/>
<dbReference type="Gene3D" id="1.10.10.10">
    <property type="entry name" value="Winged helix-like DNA-binding domain superfamily/Winged helix DNA-binding domain"/>
    <property type="match status" value="1"/>
</dbReference>
<dbReference type="EMBL" id="CP000927">
    <property type="protein sequence ID" value="ABZ71550.1"/>
    <property type="molecule type" value="Genomic_DNA"/>
</dbReference>